<dbReference type="OrthoDB" id="120976at2759"/>
<dbReference type="SMART" id="SM00368">
    <property type="entry name" value="LRR_RI"/>
    <property type="match status" value="5"/>
</dbReference>
<dbReference type="Gene3D" id="3.80.10.10">
    <property type="entry name" value="Ribonuclease Inhibitor"/>
    <property type="match status" value="2"/>
</dbReference>
<dbReference type="EMBL" id="VIIS01000597">
    <property type="protein sequence ID" value="KAF0307174.1"/>
    <property type="molecule type" value="Genomic_DNA"/>
</dbReference>
<keyword evidence="3" id="KW-1185">Reference proteome</keyword>
<feature type="region of interest" description="Disordered" evidence="1">
    <location>
        <begin position="1"/>
        <end position="23"/>
    </location>
</feature>
<feature type="compositionally biased region" description="Basic residues" evidence="1">
    <location>
        <begin position="551"/>
        <end position="562"/>
    </location>
</feature>
<feature type="compositionally biased region" description="Low complexity" evidence="1">
    <location>
        <begin position="378"/>
        <end position="407"/>
    </location>
</feature>
<dbReference type="AlphaFoldDB" id="A0A6A4WTM1"/>
<evidence type="ECO:0000313" key="3">
    <source>
        <dbReference type="Proteomes" id="UP000440578"/>
    </source>
</evidence>
<feature type="region of interest" description="Disordered" evidence="1">
    <location>
        <begin position="517"/>
        <end position="562"/>
    </location>
</feature>
<dbReference type="InterPro" id="IPR001611">
    <property type="entry name" value="Leu-rich_rpt"/>
</dbReference>
<dbReference type="InterPro" id="IPR032675">
    <property type="entry name" value="LRR_dom_sf"/>
</dbReference>
<dbReference type="InterPro" id="IPR053040">
    <property type="entry name" value="LRR-containing_protein_71"/>
</dbReference>
<feature type="region of interest" description="Disordered" evidence="1">
    <location>
        <begin position="354"/>
        <end position="413"/>
    </location>
</feature>
<gene>
    <name evidence="2" type="primary">Lrrc71</name>
    <name evidence="2" type="ORF">FJT64_021422</name>
</gene>
<feature type="compositionally biased region" description="Basic and acidic residues" evidence="1">
    <location>
        <begin position="1"/>
        <end position="11"/>
    </location>
</feature>
<evidence type="ECO:0000256" key="1">
    <source>
        <dbReference type="SAM" id="MobiDB-lite"/>
    </source>
</evidence>
<feature type="region of interest" description="Disordered" evidence="1">
    <location>
        <begin position="73"/>
        <end position="106"/>
    </location>
</feature>
<dbReference type="Pfam" id="PF13516">
    <property type="entry name" value="LRR_6"/>
    <property type="match status" value="2"/>
</dbReference>
<evidence type="ECO:0000313" key="2">
    <source>
        <dbReference type="EMBL" id="KAF0307174.1"/>
    </source>
</evidence>
<reference evidence="2 3" key="1">
    <citation type="submission" date="2019-07" db="EMBL/GenBank/DDBJ databases">
        <title>Draft genome assembly of a fouling barnacle, Amphibalanus amphitrite (Darwin, 1854): The first reference genome for Thecostraca.</title>
        <authorList>
            <person name="Kim W."/>
        </authorList>
    </citation>
    <scope>NUCLEOTIDE SEQUENCE [LARGE SCALE GENOMIC DNA]</scope>
    <source>
        <strain evidence="2">SNU_AA5</strain>
        <tissue evidence="2">Soma without cirri and trophi</tissue>
    </source>
</reference>
<dbReference type="SUPFAM" id="SSF52047">
    <property type="entry name" value="RNI-like"/>
    <property type="match status" value="1"/>
</dbReference>
<name>A0A6A4WTM1_AMPAM</name>
<dbReference type="PANTHER" id="PTHR46984:SF1">
    <property type="entry name" value="LEUCINE-RICH REPEAT-CONTAINING PROTEIN 71"/>
    <property type="match status" value="1"/>
</dbReference>
<dbReference type="Proteomes" id="UP000440578">
    <property type="component" value="Unassembled WGS sequence"/>
</dbReference>
<dbReference type="PANTHER" id="PTHR46984">
    <property type="entry name" value="LEUCINE-RICH REPEAT-CONTAINING PROTEIN 71"/>
    <property type="match status" value="1"/>
</dbReference>
<accession>A0A6A4WTM1</accession>
<organism evidence="2 3">
    <name type="scientific">Amphibalanus amphitrite</name>
    <name type="common">Striped barnacle</name>
    <name type="synonym">Balanus amphitrite</name>
    <dbReference type="NCBI Taxonomy" id="1232801"/>
    <lineage>
        <taxon>Eukaryota</taxon>
        <taxon>Metazoa</taxon>
        <taxon>Ecdysozoa</taxon>
        <taxon>Arthropoda</taxon>
        <taxon>Crustacea</taxon>
        <taxon>Multicrustacea</taxon>
        <taxon>Cirripedia</taxon>
        <taxon>Thoracica</taxon>
        <taxon>Thoracicalcarea</taxon>
        <taxon>Balanomorpha</taxon>
        <taxon>Balanoidea</taxon>
        <taxon>Balanidae</taxon>
        <taxon>Amphibalaninae</taxon>
        <taxon>Amphibalanus</taxon>
    </lineage>
</organism>
<comment type="caution">
    <text evidence="2">The sequence shown here is derived from an EMBL/GenBank/DDBJ whole genome shotgun (WGS) entry which is preliminary data.</text>
</comment>
<proteinExistence type="predicted"/>
<sequence>MVAGGKKDKNNKSAGKRRKSLMSAVAMNRDASLAASSYMLTGDLAVDLPAVTQEMGVEFTPAVQLVVLAPLTSSPAGDVESPPPPELTVTEEPATETPPPPPPSRYEQQLQAITERYEFYQPRVRLQVRGDVVQRDSESGQLGSAAHGVQVAGWRCEAEHLTAMRRCFSAMEALSTLSLNNAALDEPAVAALVALLADRPTVTTLNLDSNPGIGTQVTRLLAPPANVLSLSLRNCCVTDEQLAELQPILSELNTHTELRYTCLPLRSLNLGNNRLTDAGAVTLATILRSNRQLRLIGLTRNHIGTKGALALAAVLQPFPMTHEEVVVSRRARAEARRVLVARVESELKGRGSCCAGKCTHTSRRSEPDTGDGRISPAGSLRSSGQRTGSRSGRSPAKLAAPVAPAAPRGSDAHPVQTIRESVESLMSSVVHPLMTLVRPENGRRLNPGNLSLASLSLAYNPGIHRAAATAFLEALRYQESVPAEEQARLGPGLLRLCLTGTPADGDPQLAVLLLRRQPALAEPEPPAEDEEKKTGRAGRQSQLALDASRRTASRVGKKKKLK</sequence>
<protein>
    <submittedName>
        <fullName evidence="2">Leucine-rich repeat-containing protein 71</fullName>
    </submittedName>
</protein>